<dbReference type="SUPFAM" id="SSF51695">
    <property type="entry name" value="PLC-like phosphodiesterases"/>
    <property type="match status" value="1"/>
</dbReference>
<dbReference type="Proteomes" id="UP000033566">
    <property type="component" value="Chromosome"/>
</dbReference>
<dbReference type="PANTHER" id="PTHR46211:SF14">
    <property type="entry name" value="GLYCEROPHOSPHODIESTER PHOSPHODIESTERASE"/>
    <property type="match status" value="1"/>
</dbReference>
<evidence type="ECO:0000313" key="2">
    <source>
        <dbReference type="Proteomes" id="UP000033566"/>
    </source>
</evidence>
<dbReference type="PATRIC" id="fig|161896.4.peg.762"/>
<dbReference type="EMBL" id="CP011311">
    <property type="protein sequence ID" value="AKE38751.1"/>
    <property type="molecule type" value="Genomic_DNA"/>
</dbReference>
<dbReference type="GO" id="GO:0008081">
    <property type="term" value="F:phosphoric diester hydrolase activity"/>
    <property type="evidence" value="ECO:0007669"/>
    <property type="project" value="InterPro"/>
</dbReference>
<accession>A0A0F6TAP7</accession>
<dbReference type="Gene3D" id="3.20.20.190">
    <property type="entry name" value="Phosphatidylinositol (PI) phosphodiesterase"/>
    <property type="match status" value="1"/>
</dbReference>
<proteinExistence type="predicted"/>
<keyword evidence="2" id="KW-1185">Reference proteome</keyword>
<reference evidence="1 2" key="1">
    <citation type="journal article" date="2015" name="Genome Announc.">
        <title>Complete Genome Sequence of Corynebacterium camporealensis DSM 44610, Isolated from the Milk of a Manchega Sheep with Subclinical Mastitis.</title>
        <authorList>
            <person name="Ruckert C."/>
            <person name="Albersmeier A."/>
            <person name="Winkler A."/>
            <person name="Tauch A."/>
        </authorList>
    </citation>
    <scope>NUCLEOTIDE SEQUENCE [LARGE SCALE GENOMIC DNA]</scope>
    <source>
        <strain evidence="1 2">DSM 44610</strain>
    </source>
</reference>
<dbReference type="Pfam" id="PF03009">
    <property type="entry name" value="GDPD"/>
    <property type="match status" value="1"/>
</dbReference>
<dbReference type="KEGG" id="ccj:UL81_03880"/>
<dbReference type="PANTHER" id="PTHR46211">
    <property type="entry name" value="GLYCEROPHOSPHORYL DIESTER PHOSPHODIESTERASE"/>
    <property type="match status" value="1"/>
</dbReference>
<dbReference type="GO" id="GO:0006629">
    <property type="term" value="P:lipid metabolic process"/>
    <property type="evidence" value="ECO:0007669"/>
    <property type="project" value="InterPro"/>
</dbReference>
<sequence length="272" mass="29974">MRTRSVARLSVASIAVALVGSLSSVIAQAQDLVLGEETQSVAHRGDKEYHPDNSLAGIESAIAKQADWIEIDLQYNRDGDVFFLSHDNGCSGPGGIALIDTASYEDVVNKCQLPELDDLFDIAHRTGYDSFVYEFINTPLTASQGGKRLAQEITAQGFQNDSWVSGFSDIALDAVREEQPAINLMRVRTWTGEIPLSRTWIDSTVRRGYGALNINVDALTPERVDYAHSQGLLVSAWGWPDALEEDNQRAIDLGVDMFMTDRLDHLNMLLSN</sequence>
<name>A0A0F6TAP7_9CORY</name>
<gene>
    <name evidence="1" type="ORF">UL81_03880</name>
</gene>
<protein>
    <submittedName>
        <fullName evidence="1">Glycerophosphoryl diester phosphodiesterase</fullName>
    </submittedName>
</protein>
<dbReference type="HOGENOM" id="CLU_1022017_0_0_11"/>
<evidence type="ECO:0000313" key="1">
    <source>
        <dbReference type="EMBL" id="AKE38751.1"/>
    </source>
</evidence>
<dbReference type="STRING" id="161896.UL81_03880"/>
<dbReference type="CDD" id="cd08556">
    <property type="entry name" value="GDPD"/>
    <property type="match status" value="1"/>
</dbReference>
<dbReference type="PROSITE" id="PS51704">
    <property type="entry name" value="GP_PDE"/>
    <property type="match status" value="1"/>
</dbReference>
<dbReference type="AlphaFoldDB" id="A0A0F6TAP7"/>
<organism evidence="1 2">
    <name type="scientific">Corynebacterium camporealensis</name>
    <dbReference type="NCBI Taxonomy" id="161896"/>
    <lineage>
        <taxon>Bacteria</taxon>
        <taxon>Bacillati</taxon>
        <taxon>Actinomycetota</taxon>
        <taxon>Actinomycetes</taxon>
        <taxon>Mycobacteriales</taxon>
        <taxon>Corynebacteriaceae</taxon>
        <taxon>Corynebacterium</taxon>
    </lineage>
</organism>
<dbReference type="InterPro" id="IPR030395">
    <property type="entry name" value="GP_PDE_dom"/>
</dbReference>
<dbReference type="InterPro" id="IPR017946">
    <property type="entry name" value="PLC-like_Pdiesterase_TIM-brl"/>
</dbReference>